<keyword evidence="3" id="KW-1185">Reference proteome</keyword>
<evidence type="ECO:0000256" key="1">
    <source>
        <dbReference type="SAM" id="MobiDB-lite"/>
    </source>
</evidence>
<organism evidence="2 3">
    <name type="scientific">Stenotrophomonas pictorum JCM 9942</name>
    <dbReference type="NCBI Taxonomy" id="1236960"/>
    <lineage>
        <taxon>Bacteria</taxon>
        <taxon>Pseudomonadati</taxon>
        <taxon>Pseudomonadota</taxon>
        <taxon>Gammaproteobacteria</taxon>
        <taxon>Lysobacterales</taxon>
        <taxon>Lysobacteraceae</taxon>
        <taxon>Stenotrophomonas</taxon>
    </lineage>
</organism>
<dbReference type="NCBIfam" id="TIGR01537">
    <property type="entry name" value="portal_HK97"/>
    <property type="match status" value="1"/>
</dbReference>
<sequence>MRALVEYQDVPSSDAIRMGQIFGASATDSGAVVNERTAMKVAAVYAGVRLLAGAIATTPCSFYRKTVGEDGRRGREKAGDHDYWWLFNEQPCERFSAATFWEFIMSQTLLRGDGIAYLVRAHKYSPAVTNVIPVPRDNVEITRSGQRLLYKIHDQMADGSTGYFVADQDDVLHFPNFGFNGTCSPSVIALGARQAIGIALKADEHAALTFGGGASIQYAVKAPKAMSLQQQGEFRDAWVAKYGSGQGHSKIPLILTEGLEVQELSMTAADAQLLESRRFQVVDIARAIGVPPHMIGETTASTSWGSGIEQMSQGFVRYALRPHLHRYAQELNRKLFPRLDRFFVEFNVDGQLEGDSKSQAEYFGKALGGPGAQGWMTVNEVRALKNLPPVPGGDVLFKPTAAAKKPDDKEKPDEQDDEPTAPAAGA</sequence>
<evidence type="ECO:0000313" key="3">
    <source>
        <dbReference type="Proteomes" id="UP000050836"/>
    </source>
</evidence>
<feature type="region of interest" description="Disordered" evidence="1">
    <location>
        <begin position="387"/>
        <end position="426"/>
    </location>
</feature>
<proteinExistence type="predicted"/>
<dbReference type="EMBL" id="LLXS01000051">
    <property type="protein sequence ID" value="KRG38838.1"/>
    <property type="molecule type" value="Genomic_DNA"/>
</dbReference>
<dbReference type="AlphaFoldDB" id="A0A0R0A0U0"/>
<name>A0A0R0A0U0_9GAMM</name>
<dbReference type="InterPro" id="IPR006427">
    <property type="entry name" value="Portal_HK97"/>
</dbReference>
<evidence type="ECO:0000313" key="2">
    <source>
        <dbReference type="EMBL" id="KRG38838.1"/>
    </source>
</evidence>
<dbReference type="Pfam" id="PF04860">
    <property type="entry name" value="Phage_portal"/>
    <property type="match status" value="1"/>
</dbReference>
<comment type="caution">
    <text evidence="2">The sequence shown here is derived from an EMBL/GenBank/DDBJ whole genome shotgun (WGS) entry which is preliminary data.</text>
</comment>
<dbReference type="Proteomes" id="UP000050836">
    <property type="component" value="Unassembled WGS sequence"/>
</dbReference>
<reference evidence="2 3" key="1">
    <citation type="submission" date="2015-10" db="EMBL/GenBank/DDBJ databases">
        <title>Genome sequencing and analysis of members of genus Stenotrophomonas.</title>
        <authorList>
            <person name="Patil P.P."/>
            <person name="Midha S."/>
            <person name="Patil P.B."/>
        </authorList>
    </citation>
    <scope>NUCLEOTIDE SEQUENCE [LARGE SCALE GENOMIC DNA]</scope>
    <source>
        <strain evidence="2 3">JCM 9942</strain>
    </source>
</reference>
<gene>
    <name evidence="2" type="ORF">ARC78_15240</name>
</gene>
<accession>A0A0R0A0U0</accession>
<dbReference type="Gene3D" id="3.30.1120.70">
    <property type="match status" value="1"/>
</dbReference>
<dbReference type="Gene3D" id="3.40.140.120">
    <property type="match status" value="1"/>
</dbReference>
<dbReference type="InterPro" id="IPR006944">
    <property type="entry name" value="Phage/GTA_portal"/>
</dbReference>
<dbReference type="Gene3D" id="1.20.1270.210">
    <property type="match status" value="1"/>
</dbReference>
<protein>
    <submittedName>
        <fullName evidence="2">Nucleoid-structuring protein H-NS</fullName>
    </submittedName>
</protein>